<evidence type="ECO:0000256" key="1">
    <source>
        <dbReference type="SAM" id="MobiDB-lite"/>
    </source>
</evidence>
<dbReference type="AlphaFoldDB" id="A0A074VUZ5"/>
<keyword evidence="2" id="KW-0472">Membrane</keyword>
<feature type="compositionally biased region" description="Basic and acidic residues" evidence="1">
    <location>
        <begin position="268"/>
        <end position="287"/>
    </location>
</feature>
<dbReference type="HOGENOM" id="CLU_670806_0_0_1"/>
<evidence type="ECO:0000313" key="3">
    <source>
        <dbReference type="EMBL" id="KEQ64278.1"/>
    </source>
</evidence>
<gene>
    <name evidence="3" type="ORF">M437DRAFT_64829</name>
</gene>
<keyword evidence="4" id="KW-1185">Reference proteome</keyword>
<accession>A0A074VUZ5</accession>
<keyword evidence="2" id="KW-0812">Transmembrane</keyword>
<sequence>MDMILSILSTSIAITATILALAASLTLLCFISIRLALPFGVLLFDGFISLYNIELPSTPRQRQKITHGQKILAGLLALILHFGCVLYEQIQAGSNYRPLGFDEFLGLTAKGCVEDGAREPEFVELNLLVIAQGEAREAGLRMKQGRTTMPHTIHIPSDILHHRTSSRHSTEPQLSSNSPSTKPTMGVFTMLVRALQAILPNQTVSEVHSILAHTLIVTLLVSIQLSLLSAMDVLVSFSLSFFGIPWNDRFCNLLLWFLNLPLSAKQQKTSEPEKHLPTRQEEAKPDSAEALEAMEDKKAREATRERSSPSFPTNLLVFFVSLERGLASKTGAYAMDGFSLFSLWQLCRLAAVAVPRGAVEGFATWTLLREGLWYFRTRFGSHDIAEQEAGSLECTTWHRIPEPQEAQGKV</sequence>
<evidence type="ECO:0000256" key="2">
    <source>
        <dbReference type="SAM" id="Phobius"/>
    </source>
</evidence>
<reference evidence="3 4" key="1">
    <citation type="journal article" date="2014" name="BMC Genomics">
        <title>Genome sequencing of four Aureobasidium pullulans varieties: biotechnological potential, stress tolerance, and description of new species.</title>
        <authorList>
            <person name="Gostin Ar C."/>
            <person name="Ohm R.A."/>
            <person name="Kogej T."/>
            <person name="Sonjak S."/>
            <person name="Turk M."/>
            <person name="Zajc J."/>
            <person name="Zalar P."/>
            <person name="Grube M."/>
            <person name="Sun H."/>
            <person name="Han J."/>
            <person name="Sharma A."/>
            <person name="Chiniquy J."/>
            <person name="Ngan C.Y."/>
            <person name="Lipzen A."/>
            <person name="Barry K."/>
            <person name="Grigoriev I.V."/>
            <person name="Gunde-Cimerman N."/>
        </authorList>
    </citation>
    <scope>NUCLEOTIDE SEQUENCE [LARGE SCALE GENOMIC DNA]</scope>
    <source>
        <strain evidence="3 4">CBS 110374</strain>
    </source>
</reference>
<organism evidence="3 4">
    <name type="scientific">Aureobasidium melanogenum (strain CBS 110374)</name>
    <name type="common">Aureobasidium pullulans var. melanogenum</name>
    <dbReference type="NCBI Taxonomy" id="1043003"/>
    <lineage>
        <taxon>Eukaryota</taxon>
        <taxon>Fungi</taxon>
        <taxon>Dikarya</taxon>
        <taxon>Ascomycota</taxon>
        <taxon>Pezizomycotina</taxon>
        <taxon>Dothideomycetes</taxon>
        <taxon>Dothideomycetidae</taxon>
        <taxon>Dothideales</taxon>
        <taxon>Saccotheciaceae</taxon>
        <taxon>Aureobasidium</taxon>
    </lineage>
</organism>
<feature type="region of interest" description="Disordered" evidence="1">
    <location>
        <begin position="268"/>
        <end position="288"/>
    </location>
</feature>
<name>A0A074VUZ5_AURM1</name>
<dbReference type="GeneID" id="63917862"/>
<keyword evidence="2" id="KW-1133">Transmembrane helix</keyword>
<proteinExistence type="predicted"/>
<feature type="transmembrane region" description="Helical" evidence="2">
    <location>
        <begin position="32"/>
        <end position="51"/>
    </location>
</feature>
<feature type="transmembrane region" description="Helical" evidence="2">
    <location>
        <begin position="71"/>
        <end position="90"/>
    </location>
</feature>
<dbReference type="EMBL" id="KL584829">
    <property type="protein sequence ID" value="KEQ64278.1"/>
    <property type="molecule type" value="Genomic_DNA"/>
</dbReference>
<evidence type="ECO:0000313" key="4">
    <source>
        <dbReference type="Proteomes" id="UP000030672"/>
    </source>
</evidence>
<dbReference type="Proteomes" id="UP000030672">
    <property type="component" value="Unassembled WGS sequence"/>
</dbReference>
<dbReference type="RefSeq" id="XP_040881301.1">
    <property type="nucleotide sequence ID" value="XM_041024489.1"/>
</dbReference>
<protein>
    <submittedName>
        <fullName evidence="3">Uncharacterized protein</fullName>
    </submittedName>
</protein>